<evidence type="ECO:0000313" key="4">
    <source>
        <dbReference type="Proteomes" id="UP001163105"/>
    </source>
</evidence>
<dbReference type="PANTHER" id="PTHR19303:SF62">
    <property type="entry name" value="HTH CENPB-TYPE DOMAIN-CONTAINING PROTEIN-RELATED"/>
    <property type="match status" value="1"/>
</dbReference>
<dbReference type="Gene3D" id="3.30.420.10">
    <property type="entry name" value="Ribonuclease H-like superfamily/Ribonuclease H"/>
    <property type="match status" value="1"/>
</dbReference>
<evidence type="ECO:0000313" key="3">
    <source>
        <dbReference type="EMBL" id="KAJ6437969.1"/>
    </source>
</evidence>
<reference evidence="3" key="1">
    <citation type="submission" date="2023-01" db="EMBL/GenBank/DDBJ databases">
        <title>The growth and conidiation of Purpureocillium lavendulum are regulated by nitrogen source and histone H3K14 acetylation.</title>
        <authorList>
            <person name="Tang P."/>
            <person name="Han J."/>
            <person name="Zhang C."/>
            <person name="Tang P."/>
            <person name="Qi F."/>
            <person name="Zhang K."/>
            <person name="Liang L."/>
        </authorList>
    </citation>
    <scope>NUCLEOTIDE SEQUENCE</scope>
    <source>
        <strain evidence="3">YMF1.00683</strain>
    </source>
</reference>
<evidence type="ECO:0000256" key="1">
    <source>
        <dbReference type="SAM" id="MobiDB-lite"/>
    </source>
</evidence>
<dbReference type="GO" id="GO:0005634">
    <property type="term" value="C:nucleus"/>
    <property type="evidence" value="ECO:0007669"/>
    <property type="project" value="TreeGrafter"/>
</dbReference>
<dbReference type="EMBL" id="JAQHRD010000009">
    <property type="protein sequence ID" value="KAJ6437969.1"/>
    <property type="molecule type" value="Genomic_DNA"/>
</dbReference>
<dbReference type="InterPro" id="IPR050863">
    <property type="entry name" value="CenT-Element_Derived"/>
</dbReference>
<dbReference type="PANTHER" id="PTHR19303">
    <property type="entry name" value="TRANSPOSON"/>
    <property type="match status" value="1"/>
</dbReference>
<accession>A0AB34FG20</accession>
<feature type="domain" description="DDE-1" evidence="2">
    <location>
        <begin position="107"/>
        <end position="298"/>
    </location>
</feature>
<dbReference type="Pfam" id="PF03184">
    <property type="entry name" value="DDE_1"/>
    <property type="match status" value="1"/>
</dbReference>
<feature type="compositionally biased region" description="Polar residues" evidence="1">
    <location>
        <begin position="338"/>
        <end position="349"/>
    </location>
</feature>
<name>A0AB34FG20_9HYPO</name>
<gene>
    <name evidence="3" type="ORF">O9K51_09391</name>
</gene>
<dbReference type="InterPro" id="IPR004875">
    <property type="entry name" value="DDE_SF_endonuclease_dom"/>
</dbReference>
<protein>
    <submittedName>
        <fullName evidence="3">Transposase</fullName>
    </submittedName>
</protein>
<dbReference type="GO" id="GO:0003677">
    <property type="term" value="F:DNA binding"/>
    <property type="evidence" value="ECO:0007669"/>
    <property type="project" value="TreeGrafter"/>
</dbReference>
<dbReference type="Proteomes" id="UP001163105">
    <property type="component" value="Unassembled WGS sequence"/>
</dbReference>
<dbReference type="InterPro" id="IPR036397">
    <property type="entry name" value="RNaseH_sf"/>
</dbReference>
<organism evidence="3 4">
    <name type="scientific">Purpureocillium lavendulum</name>
    <dbReference type="NCBI Taxonomy" id="1247861"/>
    <lineage>
        <taxon>Eukaryota</taxon>
        <taxon>Fungi</taxon>
        <taxon>Dikarya</taxon>
        <taxon>Ascomycota</taxon>
        <taxon>Pezizomycotina</taxon>
        <taxon>Sordariomycetes</taxon>
        <taxon>Hypocreomycetidae</taxon>
        <taxon>Hypocreales</taxon>
        <taxon>Ophiocordycipitaceae</taxon>
        <taxon>Purpureocillium</taxon>
    </lineage>
</organism>
<dbReference type="AlphaFoldDB" id="A0AB34FG20"/>
<keyword evidence="4" id="KW-1185">Reference proteome</keyword>
<proteinExistence type="predicted"/>
<sequence length="399" mass="45399">MANRLLAERDAPSVGKRWASSFVKRQPQLRTRFFRRYDYKRARCEDPEIIRGWFALVRNTIAKYGVAESDVYNFDETGFMMGIISTGMVVTSADRRSNTKLAQPGNREWVTVIQGVNSQGWTIPPFIIVWGKCHLSVKERSDNHFVQVALDLVRALYRHTLKDSDLPRDWVISTSDYGWTTNERGLEWIRHCDRHTKARSSGNYRLLILDGHESHHSTDFELYCKENNIVTLCMPPHSSHILQPLDVGCFGPLKQAYGRQIEKKMRAGTSHITKEDFFPAFFAAFEEAMTEKNIRGGFRGAGLAPLDPDVVISRLDLKPRTPTPLEEGHGTPKPWVSKTPNNPTEASSQTDFIKGRISRHQNSSSTSIYEAVDRLSKGARGIMHQIALLKAENRILRGE</sequence>
<evidence type="ECO:0000259" key="2">
    <source>
        <dbReference type="Pfam" id="PF03184"/>
    </source>
</evidence>
<feature type="region of interest" description="Disordered" evidence="1">
    <location>
        <begin position="319"/>
        <end position="349"/>
    </location>
</feature>
<comment type="caution">
    <text evidence="3">The sequence shown here is derived from an EMBL/GenBank/DDBJ whole genome shotgun (WGS) entry which is preliminary data.</text>
</comment>